<evidence type="ECO:0000313" key="4">
    <source>
        <dbReference type="Proteomes" id="UP000631034"/>
    </source>
</evidence>
<reference evidence="3" key="1">
    <citation type="submission" date="2020-10" db="EMBL/GenBank/DDBJ databases">
        <title>Genome sequence of the unusual species of purple photosynthetic bacteria, Phaeovibrio sulfidiphilus DSM 23193, type strain.</title>
        <authorList>
            <person name="Kyndt J.A."/>
            <person name="Meyer T.E."/>
        </authorList>
    </citation>
    <scope>NUCLEOTIDE SEQUENCE</scope>
    <source>
        <strain evidence="3">DSM 23193</strain>
    </source>
</reference>
<dbReference type="AlphaFoldDB" id="A0A8J6YM56"/>
<evidence type="ECO:0000256" key="1">
    <source>
        <dbReference type="SAM" id="MobiDB-lite"/>
    </source>
</evidence>
<feature type="transmembrane region" description="Helical" evidence="2">
    <location>
        <begin position="61"/>
        <end position="78"/>
    </location>
</feature>
<keyword evidence="2" id="KW-0812">Transmembrane</keyword>
<proteinExistence type="predicted"/>
<feature type="transmembrane region" description="Helical" evidence="2">
    <location>
        <begin position="382"/>
        <end position="401"/>
    </location>
</feature>
<comment type="caution">
    <text evidence="3">The sequence shown here is derived from an EMBL/GenBank/DDBJ whole genome shotgun (WGS) entry which is preliminary data.</text>
</comment>
<keyword evidence="2" id="KW-0472">Membrane</keyword>
<sequence length="463" mass="50258">MAPGRIGLAPTPAQPQTDREGPAAARPSGLWRGVIPPSSSPRRAPPDRGLAVPEAGNERRYIAILGAMVLILLAREAWGAPIRAYIPQIWYIPDLILLGVLGYISFHQSRRHQTGIPIALFLILAWCLLSLLSLKVASIVHAARFFLMFILGFAAGQAGALEHQPFWRRVLALVVVVCVIGVLYDARIGFHWPTSTFEGTLRSSAVTKVWSISGVRRIAGLGLGSPNTAIFLGCAFLALWPAKGQRYAMGIRLLIVVAGLMCFEQTRQRAFEVWFFFSLALISFATIHDGQNYRLATRFTKLVTLVALLGGMLAPFILYQVDIAGLFGKVATSLWERTFIVWPNAISRLVALPTLFIGDGIGSVAIAGSLTHWSLGGHPDNLFLALGITMGISAMVIFFLAGRTVFRADFSASRVLTYAVILNFILLGGVTDSVMFSTASMVFGGYAVGYLMSNARRPSVPAR</sequence>
<gene>
    <name evidence="3" type="ORF">IHV25_04805</name>
</gene>
<feature type="transmembrane region" description="Helical" evidence="2">
    <location>
        <begin position="349"/>
        <end position="370"/>
    </location>
</feature>
<feature type="transmembrane region" description="Helical" evidence="2">
    <location>
        <begin position="90"/>
        <end position="108"/>
    </location>
</feature>
<name>A0A8J6YM56_9PROT</name>
<evidence type="ECO:0008006" key="5">
    <source>
        <dbReference type="Google" id="ProtNLM"/>
    </source>
</evidence>
<feature type="transmembrane region" description="Helical" evidence="2">
    <location>
        <begin position="166"/>
        <end position="184"/>
    </location>
</feature>
<dbReference type="RefSeq" id="WP_192533961.1">
    <property type="nucleotide sequence ID" value="NZ_JACZHT010000002.1"/>
</dbReference>
<dbReference type="Proteomes" id="UP000631034">
    <property type="component" value="Unassembled WGS sequence"/>
</dbReference>
<protein>
    <recommendedName>
        <fullName evidence="5">O-antigen ligase domain-containing protein</fullName>
    </recommendedName>
</protein>
<evidence type="ECO:0000256" key="2">
    <source>
        <dbReference type="SAM" id="Phobius"/>
    </source>
</evidence>
<feature type="transmembrane region" description="Helical" evidence="2">
    <location>
        <begin position="114"/>
        <end position="134"/>
    </location>
</feature>
<keyword evidence="2" id="KW-1133">Transmembrane helix</keyword>
<feature type="transmembrane region" description="Helical" evidence="2">
    <location>
        <begin position="307"/>
        <end position="328"/>
    </location>
</feature>
<feature type="transmembrane region" description="Helical" evidence="2">
    <location>
        <begin position="141"/>
        <end position="160"/>
    </location>
</feature>
<organism evidence="3 4">
    <name type="scientific">Phaeovibrio sulfidiphilus</name>
    <dbReference type="NCBI Taxonomy" id="1220600"/>
    <lineage>
        <taxon>Bacteria</taxon>
        <taxon>Pseudomonadati</taxon>
        <taxon>Pseudomonadota</taxon>
        <taxon>Alphaproteobacteria</taxon>
        <taxon>Rhodospirillales</taxon>
        <taxon>Rhodospirillaceae</taxon>
        <taxon>Phaeovibrio</taxon>
    </lineage>
</organism>
<feature type="transmembrane region" description="Helical" evidence="2">
    <location>
        <begin position="270"/>
        <end position="287"/>
    </location>
</feature>
<accession>A0A8J6YM56</accession>
<feature type="region of interest" description="Disordered" evidence="1">
    <location>
        <begin position="1"/>
        <end position="50"/>
    </location>
</feature>
<feature type="transmembrane region" description="Helical" evidence="2">
    <location>
        <begin position="413"/>
        <end position="430"/>
    </location>
</feature>
<evidence type="ECO:0000313" key="3">
    <source>
        <dbReference type="EMBL" id="MBE1236965.1"/>
    </source>
</evidence>
<feature type="transmembrane region" description="Helical" evidence="2">
    <location>
        <begin position="218"/>
        <end position="240"/>
    </location>
</feature>
<dbReference type="EMBL" id="JACZHT010000002">
    <property type="protein sequence ID" value="MBE1236965.1"/>
    <property type="molecule type" value="Genomic_DNA"/>
</dbReference>
<keyword evidence="4" id="KW-1185">Reference proteome</keyword>